<dbReference type="RefSeq" id="WP_179171322.1">
    <property type="nucleotide sequence ID" value="NZ_CP058530.1"/>
</dbReference>
<dbReference type="OrthoDB" id="185087at2157"/>
<dbReference type="PANTHER" id="PTHR39662:SF1">
    <property type="entry name" value="DUF354 DOMAIN-CONTAINING PROTEIN"/>
    <property type="match status" value="1"/>
</dbReference>
<dbReference type="PIRSF" id="PIRSF005357">
    <property type="entry name" value="UCP005357"/>
    <property type="match status" value="1"/>
</dbReference>
<dbReference type="InterPro" id="IPR007152">
    <property type="entry name" value="DUF354"/>
</dbReference>
<name>A0A7D5GH88_9EURY</name>
<dbReference type="Pfam" id="PF04007">
    <property type="entry name" value="DUF354"/>
    <property type="match status" value="1"/>
</dbReference>
<dbReference type="EMBL" id="CP058530">
    <property type="protein sequence ID" value="QLG29748.1"/>
    <property type="molecule type" value="Genomic_DNA"/>
</dbReference>
<dbReference type="Gene3D" id="3.40.50.2000">
    <property type="entry name" value="Glycogen Phosphorylase B"/>
    <property type="match status" value="1"/>
</dbReference>
<dbReference type="KEGG" id="halg:HUG10_19275"/>
<organism evidence="1 2">
    <name type="scientific">Halorarum halophilum</name>
    <dbReference type="NCBI Taxonomy" id="2743090"/>
    <lineage>
        <taxon>Archaea</taxon>
        <taxon>Methanobacteriati</taxon>
        <taxon>Methanobacteriota</taxon>
        <taxon>Stenosarchaea group</taxon>
        <taxon>Halobacteria</taxon>
        <taxon>Halobacteriales</taxon>
        <taxon>Haloferacaceae</taxon>
        <taxon>Halorarum</taxon>
    </lineage>
</organism>
<accession>A0A7D5GH88</accession>
<gene>
    <name evidence="1" type="ORF">HUG10_19275</name>
</gene>
<dbReference type="PANTHER" id="PTHR39662">
    <property type="entry name" value="DUF354 DOMAIN-CONTAINING PROTEIN-RELATED"/>
    <property type="match status" value="1"/>
</dbReference>
<evidence type="ECO:0000313" key="2">
    <source>
        <dbReference type="Proteomes" id="UP000509750"/>
    </source>
</evidence>
<dbReference type="AlphaFoldDB" id="A0A7D5GH88"/>
<protein>
    <submittedName>
        <fullName evidence="1">DUF354 domain-containing protein</fullName>
    </submittedName>
</protein>
<reference evidence="1 2" key="1">
    <citation type="submission" date="2020-07" db="EMBL/GenBank/DDBJ databases">
        <title>Gai3-2, isolated from salt lake.</title>
        <authorList>
            <person name="Cui H."/>
            <person name="Shi X."/>
        </authorList>
    </citation>
    <scope>NUCLEOTIDE SEQUENCE [LARGE SCALE GENOMIC DNA]</scope>
    <source>
        <strain evidence="1 2">Gai3-2</strain>
        <plasmid evidence="1 2">unnamed1</plasmid>
    </source>
</reference>
<dbReference type="GeneID" id="56031022"/>
<dbReference type="SUPFAM" id="SSF53756">
    <property type="entry name" value="UDP-Glycosyltransferase/glycogen phosphorylase"/>
    <property type="match status" value="1"/>
</dbReference>
<dbReference type="Proteomes" id="UP000509750">
    <property type="component" value="Plasmid unnamed1"/>
</dbReference>
<geneLocation type="plasmid" evidence="1 2">
    <name>unnamed1</name>
</geneLocation>
<proteinExistence type="predicted"/>
<evidence type="ECO:0000313" key="1">
    <source>
        <dbReference type="EMBL" id="QLG29748.1"/>
    </source>
</evidence>
<keyword evidence="1" id="KW-0614">Plasmid</keyword>
<keyword evidence="2" id="KW-1185">Reference proteome</keyword>
<sequence length="341" mass="37670">MDVLISVQHPAHVHFYKHAVEELRERGHDTHVFAVDKDVTVDLLDAYDVDHTVLAGRAPGGSVPRAQLTYEYRLWRAARGIGPDVVTGIGGVAASHVAALVGARSVVFTDTEHATLSNRLAFPFADLICTPTCYRDQVGPKQYAYPGYHELAYLHPDRFTPDPDALDDVDVDPDDTFVVFRLVRWDAMHNVGGEGFEDLEDVVERLESTGADVLITSEKSLPPALEEYRATVATHRMHDLLAHADLFVGESGTMTAESAVLGTPSIYVHENDTGLTDDLAEYGLVYPFHGPDRHEAGLEKAIAILEGSEGADWDARRERLLDDRRDTTDVIVERLLHEGAR</sequence>